<dbReference type="Proteomes" id="UP000538031">
    <property type="component" value="Unassembled WGS sequence"/>
</dbReference>
<protein>
    <recommendedName>
        <fullName evidence="4">Nitrogenase iron-molybdenum cofactor biosynthesis protein NifE</fullName>
    </recommendedName>
</protein>
<dbReference type="InterPro" id="IPR005973">
    <property type="entry name" value="NifE"/>
</dbReference>
<dbReference type="AlphaFoldDB" id="A0A7J4MWR2"/>
<evidence type="ECO:0000256" key="6">
    <source>
        <dbReference type="RuleBase" id="RU004021"/>
    </source>
</evidence>
<dbReference type="PROSITE" id="PS00699">
    <property type="entry name" value="NITROGENASE_1_1"/>
    <property type="match status" value="1"/>
</dbReference>
<dbReference type="PANTHER" id="PTHR42956:SF1">
    <property type="entry name" value="NITROGENASE IRON-MOLYBDENUM COFACTOR BIOSYNTHESIS PROTEIN NIFE"/>
    <property type="match status" value="1"/>
</dbReference>
<comment type="pathway">
    <text evidence="2">Cofactor biosynthesis; Fe-Mo cofactor biosynthesis.</text>
</comment>
<keyword evidence="5 6" id="KW-0535">Nitrogen fixation</keyword>
<dbReference type="SUPFAM" id="SSF53807">
    <property type="entry name" value="Helical backbone' metal receptor"/>
    <property type="match status" value="1"/>
</dbReference>
<accession>A0A7J4MWR2</accession>
<evidence type="ECO:0000256" key="5">
    <source>
        <dbReference type="ARBA" id="ARBA00023231"/>
    </source>
</evidence>
<dbReference type="CDD" id="cd01968">
    <property type="entry name" value="Nitrogenase_NifE_I"/>
    <property type="match status" value="1"/>
</dbReference>
<dbReference type="InterPro" id="IPR000318">
    <property type="entry name" value="Nase_comp1_CS"/>
</dbReference>
<feature type="domain" description="Nitrogenase/oxidoreductase component 1" evidence="7">
    <location>
        <begin position="64"/>
        <end position="455"/>
    </location>
</feature>
<dbReference type="Pfam" id="PF00148">
    <property type="entry name" value="Oxidored_nitro"/>
    <property type="match status" value="1"/>
</dbReference>
<comment type="function">
    <text evidence="1">This protein may play a role in the biosynthesis of the prosthetic group of nitrogenase (FeMo cofactor).</text>
</comment>
<comment type="similarity">
    <text evidence="3 6">Belongs to the NifD/NifK/NifE/NifN family.</text>
</comment>
<evidence type="ECO:0000313" key="8">
    <source>
        <dbReference type="EMBL" id="HIH65045.1"/>
    </source>
</evidence>
<dbReference type="GO" id="GO:0016163">
    <property type="term" value="F:nitrogenase activity"/>
    <property type="evidence" value="ECO:0007669"/>
    <property type="project" value="InterPro"/>
</dbReference>
<evidence type="ECO:0000313" key="9">
    <source>
        <dbReference type="Proteomes" id="UP000538031"/>
    </source>
</evidence>
<dbReference type="InterPro" id="IPR000510">
    <property type="entry name" value="Nase/OxRdtase_comp1"/>
</dbReference>
<dbReference type="InterPro" id="IPR049939">
    <property type="entry name" value="NifE-like"/>
</dbReference>
<gene>
    <name evidence="8" type="primary">nifE</name>
    <name evidence="8" type="ORF">HA285_05550</name>
</gene>
<sequence length="478" mass="53032">MNHSTGNSSNKKEFPGSNLEFQVGHVDRVIDTIPSRRGHFKRSGGGGPCCNKASVPGMVTQRSCVYGGARVVLMPITDAAHIVHGPVGCAACTWDIRGSRSSKSDLYKTGFSTNLEEKDVVFGGEDRLLKCILEVDEIYSPSAVFVYSTCVSGVIGDDITAVCRNAEDKTGKWVIPVQSEGFRSFNKSLGHQLACDVLLDHIIGRGDAEVGERSVNLVGEFNVAGDLWEIKRLLEKMGVKVVASITGDSTVAEISAAHKAQLNLVQCSKSSGYIAEEMERRYGTPHINVNFFGMRETMDSLISISEFFELELAEKWVLGMVEETKRKVARYRNTLEGKKVAIYVGGNKAWSLIRAFEDLGMEVIMSGTQNGLPNDYLRIMEKSGRELILFDDANPVELSRLLNKYRPDLFVSGAKEKYLSYKLGIPFCEFNHDRIKPFSCFRGFLNFAEEVDKAVNSRVWKLTAPRTFLNCGVEYGYE</sequence>
<evidence type="ECO:0000259" key="7">
    <source>
        <dbReference type="Pfam" id="PF00148"/>
    </source>
</evidence>
<evidence type="ECO:0000256" key="1">
    <source>
        <dbReference type="ARBA" id="ARBA00003171"/>
    </source>
</evidence>
<dbReference type="NCBIfam" id="TIGR01283">
    <property type="entry name" value="nifE"/>
    <property type="match status" value="1"/>
</dbReference>
<organism evidence="8 9">
    <name type="scientific">Methanothermobacter thermautotrophicus</name>
    <name type="common">Methanobacterium thermoformicicum</name>
    <dbReference type="NCBI Taxonomy" id="145262"/>
    <lineage>
        <taxon>Archaea</taxon>
        <taxon>Methanobacteriati</taxon>
        <taxon>Methanobacteriota</taxon>
        <taxon>Methanomada group</taxon>
        <taxon>Methanobacteria</taxon>
        <taxon>Methanobacteriales</taxon>
        <taxon>Methanobacteriaceae</taxon>
        <taxon>Methanothermobacter</taxon>
    </lineage>
</organism>
<reference evidence="9" key="1">
    <citation type="journal article" date="2020" name="bioRxiv">
        <title>A rank-normalized archaeal taxonomy based on genome phylogeny resolves widespread incomplete and uneven classifications.</title>
        <authorList>
            <person name="Rinke C."/>
            <person name="Chuvochina M."/>
            <person name="Mussig A.J."/>
            <person name="Chaumeil P.-A."/>
            <person name="Waite D.W."/>
            <person name="Whitman W.B."/>
            <person name="Parks D.H."/>
            <person name="Hugenholtz P."/>
        </authorList>
    </citation>
    <scope>NUCLEOTIDE SEQUENCE [LARGE SCALE GENOMIC DNA]</scope>
</reference>
<evidence type="ECO:0000256" key="2">
    <source>
        <dbReference type="ARBA" id="ARBA00005155"/>
    </source>
</evidence>
<dbReference type="Gene3D" id="3.40.50.12380">
    <property type="entry name" value="Nitrogenase MoFe cofactor biosynthesis protein NifE, C-terminal"/>
    <property type="match status" value="1"/>
</dbReference>
<dbReference type="PANTHER" id="PTHR42956">
    <property type="entry name" value="NITROGENASE IRON-MOLYBDENUM COFACTOR BIOSYNTHESIS PROTEIN NIFE"/>
    <property type="match status" value="1"/>
</dbReference>
<dbReference type="UniPathway" id="UPA00782"/>
<name>A0A7J4MWR2_METTF</name>
<dbReference type="EMBL" id="DUHT01000060">
    <property type="protein sequence ID" value="HIH65045.1"/>
    <property type="molecule type" value="Genomic_DNA"/>
</dbReference>
<dbReference type="PROSITE" id="PS00090">
    <property type="entry name" value="NITROGENASE_1_2"/>
    <property type="match status" value="1"/>
</dbReference>
<evidence type="ECO:0000256" key="3">
    <source>
        <dbReference type="ARBA" id="ARBA00011002"/>
    </source>
</evidence>
<comment type="caution">
    <text evidence="8">The sequence shown here is derived from an EMBL/GenBank/DDBJ whole genome shotgun (WGS) entry which is preliminary data.</text>
</comment>
<evidence type="ECO:0000256" key="4">
    <source>
        <dbReference type="ARBA" id="ARBA00013280"/>
    </source>
</evidence>
<proteinExistence type="inferred from homology"/>
<dbReference type="Gene3D" id="3.40.50.1980">
    <property type="entry name" value="Nitrogenase molybdenum iron protein domain"/>
    <property type="match status" value="1"/>
</dbReference>
<dbReference type="GO" id="GO:0065003">
    <property type="term" value="P:protein-containing complex assembly"/>
    <property type="evidence" value="ECO:0007669"/>
    <property type="project" value="InterPro"/>
</dbReference>